<feature type="compositionally biased region" description="Polar residues" evidence="1">
    <location>
        <begin position="382"/>
        <end position="401"/>
    </location>
</feature>
<organism evidence="2 3">
    <name type="scientific">Pichia inconspicua</name>
    <dbReference type="NCBI Taxonomy" id="52247"/>
    <lineage>
        <taxon>Eukaryota</taxon>
        <taxon>Fungi</taxon>
        <taxon>Dikarya</taxon>
        <taxon>Ascomycota</taxon>
        <taxon>Saccharomycotina</taxon>
        <taxon>Pichiomycetes</taxon>
        <taxon>Pichiales</taxon>
        <taxon>Pichiaceae</taxon>
        <taxon>Pichia</taxon>
    </lineage>
</organism>
<feature type="compositionally biased region" description="Polar residues" evidence="1">
    <location>
        <begin position="972"/>
        <end position="989"/>
    </location>
</feature>
<name>A0A4T0X0S5_9ASCO</name>
<feature type="compositionally biased region" description="Polar residues" evidence="1">
    <location>
        <begin position="690"/>
        <end position="711"/>
    </location>
</feature>
<feature type="compositionally biased region" description="Basic residues" evidence="1">
    <location>
        <begin position="1008"/>
        <end position="1019"/>
    </location>
</feature>
<keyword evidence="3" id="KW-1185">Reference proteome</keyword>
<feature type="compositionally biased region" description="Polar residues" evidence="1">
    <location>
        <begin position="997"/>
        <end position="1006"/>
    </location>
</feature>
<sequence length="1019" mass="108811">MKRVYSDSSDDHTSITSKLRKLKSKLFSVIGKSDENEIHIEKAPLLNDNELGEKRESTPINASFLNTSQGPITARQLQEYYKSLQLENSMLAESLNNTNDKPVKELSGEWKNAESTNIDIDDNQNDNDINDIIVLNDEDKDDSNDSNNEIELPESLETLPYFHQPDPLERANLIQLKRMMELEKYRRYRLNYLKEHTRHLGKKNAEPKKQNKITKDYRSRKPADVPSDRKNISGIFNLSMIEDVPDTDKVEEIKPIDNNLVKKLKFADTKSKVANFDMANKPRSFKPEPVVEKIVTPVESSKSETSFPKQDPKADVSNISVEDKPSVGFSFGAKKSDNAQLTKPSLETVVDADLLNAQSTEVKKPIFSTPSAPSTAISSSTEKGSNTASLFGQNKPSANLFTSKDDTSSADGAGSSLFGQTKTDSKEKPLFSFNEPVAKDSVPKFNFAKPTNLQEGVDKKKQSSTFQVPTETGAKRTHDDQSEDISSKKFSFGAPAKSDELSILKANPPNNDTKTTKSIGAEAFSFNTPSTSKPAEIPKFSFDKAPTSNTTLESKTESKENDNKPKFSFGTFKPDDKSGAFSFGKPATKIDGEPQKPAFSLNSKPAENSTESKNPPKFNFGTNASVSFETFKSGNSTVSDSVKADTGSKFNFALNNASKDNTGNKQSNESAKPAFSFGGSNGTQFPGLGSTASSVTTPGASVSPAPAQNATPAGGFSFATSNKSSTPQFNLGTTNSKTNAPQFNFGMTDTSNKRSLNEEASTGAKQDTTKVGNIFSFNSNAFPSLEEAKQKALTINQQSSTPFKFGDNAATPNAPLSNGFGGGFGNSTTQPNSSNNNNTNFGLKANNNASGFGGSNTQVGFGNNMNNNTGFGGNSTGFGSSGTGFAGSSAGFGGTTTAFGGSTTAFGGSTTAFGGNNAGFGGNNTGINSNVVTNTNVNPNPGMNANTGFNVNANNSGFSFGGSGPSSGVNSRASTPNFNFTGSQGQNVDPSAIFGANGNNDVQNTGPGRRRIAYPRRRR</sequence>
<evidence type="ECO:0000313" key="2">
    <source>
        <dbReference type="EMBL" id="TID23198.1"/>
    </source>
</evidence>
<feature type="compositionally biased region" description="Basic and acidic residues" evidence="1">
    <location>
        <begin position="203"/>
        <end position="230"/>
    </location>
</feature>
<protein>
    <submittedName>
        <fullName evidence="2">Uncharacterized protein</fullName>
    </submittedName>
</protein>
<dbReference type="STRING" id="52247.A0A4T0X0S5"/>
<feature type="compositionally biased region" description="Polar residues" evidence="1">
    <location>
        <begin position="298"/>
        <end position="308"/>
    </location>
</feature>
<dbReference type="EMBL" id="SELW01000533">
    <property type="protein sequence ID" value="TID23198.1"/>
    <property type="molecule type" value="Genomic_DNA"/>
</dbReference>
<feature type="region of interest" description="Disordered" evidence="1">
    <location>
        <begin position="443"/>
        <end position="620"/>
    </location>
</feature>
<accession>A0A4T0X0S5</accession>
<feature type="compositionally biased region" description="Low complexity" evidence="1">
    <location>
        <begin position="368"/>
        <end position="381"/>
    </location>
</feature>
<comment type="caution">
    <text evidence="2">The sequence shown here is derived from an EMBL/GenBank/DDBJ whole genome shotgun (WGS) entry which is preliminary data.</text>
</comment>
<evidence type="ECO:0000256" key="1">
    <source>
        <dbReference type="SAM" id="MobiDB-lite"/>
    </source>
</evidence>
<feature type="region of interest" description="Disordered" evidence="1">
    <location>
        <begin position="653"/>
        <end position="744"/>
    </location>
</feature>
<feature type="compositionally biased region" description="Polar residues" evidence="1">
    <location>
        <begin position="653"/>
        <end position="670"/>
    </location>
</feature>
<dbReference type="Proteomes" id="UP000307173">
    <property type="component" value="Unassembled WGS sequence"/>
</dbReference>
<feature type="region of interest" description="Disordered" evidence="1">
    <location>
        <begin position="360"/>
        <end position="430"/>
    </location>
</feature>
<feature type="compositionally biased region" description="Polar residues" evidence="1">
    <location>
        <begin position="508"/>
        <end position="518"/>
    </location>
</feature>
<feature type="compositionally biased region" description="Basic and acidic residues" evidence="1">
    <location>
        <begin position="554"/>
        <end position="565"/>
    </location>
</feature>
<proteinExistence type="predicted"/>
<feature type="compositionally biased region" description="Low complexity" evidence="1">
    <location>
        <begin position="826"/>
        <end position="841"/>
    </location>
</feature>
<feature type="compositionally biased region" description="Polar residues" evidence="1">
    <location>
        <begin position="600"/>
        <end position="613"/>
    </location>
</feature>
<feature type="region of interest" description="Disordered" evidence="1">
    <location>
        <begin position="816"/>
        <end position="841"/>
    </location>
</feature>
<dbReference type="AlphaFoldDB" id="A0A4T0X0S5"/>
<evidence type="ECO:0000313" key="3">
    <source>
        <dbReference type="Proteomes" id="UP000307173"/>
    </source>
</evidence>
<feature type="region of interest" description="Disordered" evidence="1">
    <location>
        <begin position="199"/>
        <end position="230"/>
    </location>
</feature>
<feature type="region of interest" description="Disordered" evidence="1">
    <location>
        <begin position="297"/>
        <end position="323"/>
    </location>
</feature>
<feature type="region of interest" description="Disordered" evidence="1">
    <location>
        <begin position="962"/>
        <end position="1019"/>
    </location>
</feature>
<feature type="compositionally biased region" description="Polar residues" evidence="1">
    <location>
        <begin position="718"/>
        <end position="744"/>
    </location>
</feature>
<dbReference type="OrthoDB" id="3996230at2759"/>
<reference evidence="2 3" key="1">
    <citation type="journal article" date="2019" name="Front. Genet.">
        <title>Whole-Genome Sequencing of the Opportunistic Yeast Pathogen Candida inconspicua Uncovers Its Hybrid Origin.</title>
        <authorList>
            <person name="Mixao V."/>
            <person name="Hansen A.P."/>
            <person name="Saus E."/>
            <person name="Boekhout T."/>
            <person name="Lass-Florl C."/>
            <person name="Gabaldon T."/>
        </authorList>
    </citation>
    <scope>NUCLEOTIDE SEQUENCE [LARGE SCALE GENOMIC DNA]</scope>
    <source>
        <strain evidence="2 3">CBS 180</strain>
    </source>
</reference>
<gene>
    <name evidence="2" type="ORF">CANINC_003215</name>
</gene>